<sequence>MLLLMMMNYQAYLVGVIIRGSSLDVSLDRISQVSDNEDGCVANGETDVERLKSRQRLTTSVTIDDVSVNKYFAVIYTAPKKQYYWGKVTKVSNKVEMMFQHRKTLSSMPE</sequence>
<organism evidence="1 2">
    <name type="scientific">Petrolisthes cinctipes</name>
    <name type="common">Flat porcelain crab</name>
    <dbReference type="NCBI Taxonomy" id="88211"/>
    <lineage>
        <taxon>Eukaryota</taxon>
        <taxon>Metazoa</taxon>
        <taxon>Ecdysozoa</taxon>
        <taxon>Arthropoda</taxon>
        <taxon>Crustacea</taxon>
        <taxon>Multicrustacea</taxon>
        <taxon>Malacostraca</taxon>
        <taxon>Eumalacostraca</taxon>
        <taxon>Eucarida</taxon>
        <taxon>Decapoda</taxon>
        <taxon>Pleocyemata</taxon>
        <taxon>Anomura</taxon>
        <taxon>Galatheoidea</taxon>
        <taxon>Porcellanidae</taxon>
        <taxon>Petrolisthes</taxon>
    </lineage>
</organism>
<accession>A0AAE1FC46</accession>
<dbReference type="Proteomes" id="UP001286313">
    <property type="component" value="Unassembled WGS sequence"/>
</dbReference>
<reference evidence="1" key="1">
    <citation type="submission" date="2023-10" db="EMBL/GenBank/DDBJ databases">
        <title>Genome assemblies of two species of porcelain crab, Petrolisthes cinctipes and Petrolisthes manimaculis (Anomura: Porcellanidae).</title>
        <authorList>
            <person name="Angst P."/>
        </authorList>
    </citation>
    <scope>NUCLEOTIDE SEQUENCE</scope>
    <source>
        <strain evidence="1">PB745_01</strain>
        <tissue evidence="1">Gill</tissue>
    </source>
</reference>
<name>A0AAE1FC46_PETCI</name>
<keyword evidence="2" id="KW-1185">Reference proteome</keyword>
<proteinExistence type="predicted"/>
<dbReference type="EMBL" id="JAWQEG010002535">
    <property type="protein sequence ID" value="KAK3871302.1"/>
    <property type="molecule type" value="Genomic_DNA"/>
</dbReference>
<evidence type="ECO:0000313" key="1">
    <source>
        <dbReference type="EMBL" id="KAK3871302.1"/>
    </source>
</evidence>
<protein>
    <submittedName>
        <fullName evidence="1">Uncharacterized protein</fullName>
    </submittedName>
</protein>
<evidence type="ECO:0000313" key="2">
    <source>
        <dbReference type="Proteomes" id="UP001286313"/>
    </source>
</evidence>
<gene>
    <name evidence="1" type="ORF">Pcinc_023545</name>
</gene>
<dbReference type="AlphaFoldDB" id="A0AAE1FC46"/>
<comment type="caution">
    <text evidence="1">The sequence shown here is derived from an EMBL/GenBank/DDBJ whole genome shotgun (WGS) entry which is preliminary data.</text>
</comment>